<name>A0A562PSD1_9BURK</name>
<sequence>MTVDKKLTLRKSISEGLSSWLTFEHQCRRDDLFSERYLALPIAQILAANTPGKVLAEHNHPVLALPGADGRPLQLDFVVEESGQITLVVETKWAGAKGVSVASVVWDCVRLELAAHYYGCDALFILAGTRATVDKMLSSAPLNPKTSRGKPSPVLGLNGNGRTSVNVQSPKRDFGPALHKKMSAYPHVKYPRSFVCGTGTQIPKDPTASAYTAAVWHIQPEAANKHFTFKIPA</sequence>
<dbReference type="OrthoDB" id="1445004at2"/>
<organism evidence="3 4">
    <name type="scientific">Pseudoduganella flava</name>
    <dbReference type="NCBI Taxonomy" id="871742"/>
    <lineage>
        <taxon>Bacteria</taxon>
        <taxon>Pseudomonadati</taxon>
        <taxon>Pseudomonadota</taxon>
        <taxon>Betaproteobacteria</taxon>
        <taxon>Burkholderiales</taxon>
        <taxon>Oxalobacteraceae</taxon>
        <taxon>Telluria group</taxon>
        <taxon>Pseudoduganella</taxon>
    </lineage>
</organism>
<evidence type="ECO:0000313" key="2">
    <source>
        <dbReference type="EMBL" id="QGZ39338.1"/>
    </source>
</evidence>
<reference evidence="3 4" key="1">
    <citation type="journal article" date="2015" name="Stand. Genomic Sci.">
        <title>Genomic Encyclopedia of Bacterial and Archaeal Type Strains, Phase III: the genomes of soil and plant-associated and newly described type strains.</title>
        <authorList>
            <person name="Whitman W.B."/>
            <person name="Woyke T."/>
            <person name="Klenk H.P."/>
            <person name="Zhou Y."/>
            <person name="Lilburn T.G."/>
            <person name="Beck B.J."/>
            <person name="De Vos P."/>
            <person name="Vandamme P."/>
            <person name="Eisen J.A."/>
            <person name="Garrity G."/>
            <person name="Hugenholtz P."/>
            <person name="Kyrpides N.C."/>
        </authorList>
    </citation>
    <scope>NUCLEOTIDE SEQUENCE [LARGE SCALE GENOMIC DNA]</scope>
    <source>
        <strain evidence="3 4">CGMCC 1.10685</strain>
    </source>
</reference>
<proteinExistence type="predicted"/>
<keyword evidence="5" id="KW-1185">Reference proteome</keyword>
<feature type="region of interest" description="Disordered" evidence="1">
    <location>
        <begin position="139"/>
        <end position="172"/>
    </location>
</feature>
<dbReference type="AlphaFoldDB" id="A0A562PSD1"/>
<reference evidence="3" key="2">
    <citation type="submission" date="2019-07" db="EMBL/GenBank/DDBJ databases">
        <authorList>
            <person name="Whitman W."/>
            <person name="Huntemann M."/>
            <person name="Clum A."/>
            <person name="Pillay M."/>
            <person name="Palaniappan K."/>
            <person name="Varghese N."/>
            <person name="Mikhailova N."/>
            <person name="Stamatis D."/>
            <person name="Reddy T."/>
            <person name="Daum C."/>
            <person name="Shapiro N."/>
            <person name="Ivanova N."/>
            <person name="Kyrpides N."/>
            <person name="Woyke T."/>
        </authorList>
    </citation>
    <scope>NUCLEOTIDE SEQUENCE</scope>
    <source>
        <strain evidence="3">CGMCC 1.10685</strain>
    </source>
</reference>
<dbReference type="EMBL" id="CP046904">
    <property type="protein sequence ID" value="QGZ39338.1"/>
    <property type="molecule type" value="Genomic_DNA"/>
</dbReference>
<feature type="compositionally biased region" description="Polar residues" evidence="1">
    <location>
        <begin position="160"/>
        <end position="169"/>
    </location>
</feature>
<reference evidence="2 5" key="3">
    <citation type="submission" date="2019-12" db="EMBL/GenBank/DDBJ databases">
        <title>Draft Genome Sequences of Six Type Strains of the Genus Massilia.</title>
        <authorList>
            <person name="Miess H."/>
            <person name="Frediansyah A."/>
            <person name="Goeker M."/>
            <person name="Gross H."/>
        </authorList>
    </citation>
    <scope>NUCLEOTIDE SEQUENCE [LARGE SCALE GENOMIC DNA]</scope>
    <source>
        <strain evidence="2 5">DSM 26639</strain>
    </source>
</reference>
<evidence type="ECO:0000256" key="1">
    <source>
        <dbReference type="SAM" id="MobiDB-lite"/>
    </source>
</evidence>
<dbReference type="EMBL" id="VLKW01000004">
    <property type="protein sequence ID" value="TWI47354.1"/>
    <property type="molecule type" value="Genomic_DNA"/>
</dbReference>
<dbReference type="Proteomes" id="UP000437862">
    <property type="component" value="Chromosome"/>
</dbReference>
<evidence type="ECO:0000313" key="4">
    <source>
        <dbReference type="Proteomes" id="UP000315112"/>
    </source>
</evidence>
<dbReference type="RefSeq" id="WP_145875051.1">
    <property type="nucleotide sequence ID" value="NZ_CP046904.1"/>
</dbReference>
<dbReference type="Proteomes" id="UP000315112">
    <property type="component" value="Unassembled WGS sequence"/>
</dbReference>
<protein>
    <submittedName>
        <fullName evidence="3">Uncharacterized protein</fullName>
    </submittedName>
</protein>
<gene>
    <name evidence="2" type="ORF">GO485_09955</name>
    <name evidence="3" type="ORF">IP92_02413</name>
</gene>
<evidence type="ECO:0000313" key="5">
    <source>
        <dbReference type="Proteomes" id="UP000437862"/>
    </source>
</evidence>
<evidence type="ECO:0000313" key="3">
    <source>
        <dbReference type="EMBL" id="TWI47354.1"/>
    </source>
</evidence>
<accession>A0A562PSD1</accession>